<dbReference type="InterPro" id="IPR015797">
    <property type="entry name" value="NUDIX_hydrolase-like_dom_sf"/>
</dbReference>
<dbReference type="Proteomes" id="UP001596067">
    <property type="component" value="Unassembled WGS sequence"/>
</dbReference>
<gene>
    <name evidence="1" type="ORF">ACFP0N_17395</name>
</gene>
<dbReference type="EMBL" id="JBHSOD010000020">
    <property type="protein sequence ID" value="MFC5886743.1"/>
    <property type="molecule type" value="Genomic_DNA"/>
</dbReference>
<name>A0ABW1EXH2_9ACTN</name>
<sequence>MFADYSEVDPLFPPRRLVHAQVLVRDEKGDIFLSTDNPRDDCAWELPTWRARRNEPPHDAARLAAGQDVSLNLDTLTLLVVDSTTAEPDRTEGLWFVFYGGTLTGTQLGKAGIPAANDDIDNLMLAAPDDLRDLCAESHERIRAALDRITNPYAPVYLTNGQPPL</sequence>
<dbReference type="SUPFAM" id="SSF55811">
    <property type="entry name" value="Nudix"/>
    <property type="match status" value="1"/>
</dbReference>
<organism evidence="1 2">
    <name type="scientific">Kitasatospora aburaviensis</name>
    <dbReference type="NCBI Taxonomy" id="67265"/>
    <lineage>
        <taxon>Bacteria</taxon>
        <taxon>Bacillati</taxon>
        <taxon>Actinomycetota</taxon>
        <taxon>Actinomycetes</taxon>
        <taxon>Kitasatosporales</taxon>
        <taxon>Streptomycetaceae</taxon>
        <taxon>Kitasatospora</taxon>
    </lineage>
</organism>
<dbReference type="Gene3D" id="3.90.79.10">
    <property type="entry name" value="Nucleoside Triphosphate Pyrophosphohydrolase"/>
    <property type="match status" value="1"/>
</dbReference>
<dbReference type="RefSeq" id="WP_345330620.1">
    <property type="nucleotide sequence ID" value="NZ_BAAAVH010000123.1"/>
</dbReference>
<reference evidence="2" key="1">
    <citation type="journal article" date="2019" name="Int. J. Syst. Evol. Microbiol.">
        <title>The Global Catalogue of Microorganisms (GCM) 10K type strain sequencing project: providing services to taxonomists for standard genome sequencing and annotation.</title>
        <authorList>
            <consortium name="The Broad Institute Genomics Platform"/>
            <consortium name="The Broad Institute Genome Sequencing Center for Infectious Disease"/>
            <person name="Wu L."/>
            <person name="Ma J."/>
        </authorList>
    </citation>
    <scope>NUCLEOTIDE SEQUENCE [LARGE SCALE GENOMIC DNA]</scope>
    <source>
        <strain evidence="2">CGMCC 4.1469</strain>
    </source>
</reference>
<comment type="caution">
    <text evidence="1">The sequence shown here is derived from an EMBL/GenBank/DDBJ whole genome shotgun (WGS) entry which is preliminary data.</text>
</comment>
<evidence type="ECO:0000313" key="2">
    <source>
        <dbReference type="Proteomes" id="UP001596067"/>
    </source>
</evidence>
<proteinExistence type="predicted"/>
<accession>A0ABW1EXH2</accession>
<protein>
    <recommendedName>
        <fullName evidence="3">Nudix hydrolase domain-containing protein</fullName>
    </recommendedName>
</protein>
<evidence type="ECO:0008006" key="3">
    <source>
        <dbReference type="Google" id="ProtNLM"/>
    </source>
</evidence>
<evidence type="ECO:0000313" key="1">
    <source>
        <dbReference type="EMBL" id="MFC5886743.1"/>
    </source>
</evidence>
<keyword evidence="2" id="KW-1185">Reference proteome</keyword>